<evidence type="ECO:0000256" key="1">
    <source>
        <dbReference type="SAM" id="MobiDB-lite"/>
    </source>
</evidence>
<proteinExistence type="predicted"/>
<dbReference type="Pfam" id="PF04419">
    <property type="entry name" value="SERF-like_N"/>
    <property type="match status" value="1"/>
</dbReference>
<reference evidence="4" key="1">
    <citation type="submission" date="2015-07" db="EMBL/GenBank/DDBJ databases">
        <authorList>
            <person name="Teixeira M.M."/>
            <person name="Souza R.C."/>
            <person name="Almeida L.G."/>
            <person name="Vicente V.A."/>
            <person name="de Hoog S."/>
            <person name="Bocca A.L."/>
            <person name="de Almeida S.R."/>
            <person name="Vasconcelos A.T."/>
            <person name="Felipe M.S."/>
        </authorList>
    </citation>
    <scope>NUCLEOTIDE SEQUENCE [LARGE SCALE GENOMIC DNA]</scope>
    <source>
        <strain evidence="4">KSF</strain>
    </source>
</reference>
<dbReference type="VEuPathDB" id="FungiDB:CLCR_09299"/>
<feature type="compositionally biased region" description="Basic and acidic residues" evidence="1">
    <location>
        <begin position="11"/>
        <end position="24"/>
    </location>
</feature>
<evidence type="ECO:0000313" key="4">
    <source>
        <dbReference type="Proteomes" id="UP000094526"/>
    </source>
</evidence>
<comment type="caution">
    <text evidence="3">The sequence shown here is derived from an EMBL/GenBank/DDBJ whole genome shotgun (WGS) entry which is preliminary data.</text>
</comment>
<sequence length="116" mass="12702">MGGGNGAKAAQKRERAAKDAKKDPQSQLKSVRIHSSFSTFESLNPIPVAGFVFYFLLVLPVDSLWRLTSACLAESGATSRGSFMPHTNRENGHGHGHGCFRPFVGYILPLEGVWWL</sequence>
<organism evidence="3 4">
    <name type="scientific">Cladophialophora carrionii</name>
    <dbReference type="NCBI Taxonomy" id="86049"/>
    <lineage>
        <taxon>Eukaryota</taxon>
        <taxon>Fungi</taxon>
        <taxon>Dikarya</taxon>
        <taxon>Ascomycota</taxon>
        <taxon>Pezizomycotina</taxon>
        <taxon>Eurotiomycetes</taxon>
        <taxon>Chaetothyriomycetidae</taxon>
        <taxon>Chaetothyriales</taxon>
        <taxon>Herpotrichiellaceae</taxon>
        <taxon>Cladophialophora</taxon>
    </lineage>
</organism>
<evidence type="ECO:0000259" key="2">
    <source>
        <dbReference type="Pfam" id="PF04419"/>
    </source>
</evidence>
<dbReference type="InterPro" id="IPR026939">
    <property type="entry name" value="ZNF706/At2g23090_sf"/>
</dbReference>
<dbReference type="Gene3D" id="4.10.1050.10">
    <property type="entry name" value="At2g23090-like"/>
    <property type="match status" value="1"/>
</dbReference>
<feature type="domain" description="Small EDRK-rich factor-like N-terminal" evidence="2">
    <location>
        <begin position="3"/>
        <end position="29"/>
    </location>
</feature>
<name>A0A1C1CT80_9EURO</name>
<accession>A0A1C1CT80</accession>
<dbReference type="AlphaFoldDB" id="A0A1C1CT80"/>
<feature type="region of interest" description="Disordered" evidence="1">
    <location>
        <begin position="1"/>
        <end position="28"/>
    </location>
</feature>
<dbReference type="EMBL" id="LGRB01000009">
    <property type="protein sequence ID" value="OCT51708.1"/>
    <property type="molecule type" value="Genomic_DNA"/>
</dbReference>
<dbReference type="SUPFAM" id="SSF118359">
    <property type="entry name" value="Expressed protein At2g23090/F21P24.15"/>
    <property type="match status" value="1"/>
</dbReference>
<gene>
    <name evidence="3" type="ORF">CLCR_09299</name>
</gene>
<dbReference type="InterPro" id="IPR007513">
    <property type="entry name" value="SERF-like_N"/>
</dbReference>
<keyword evidence="4" id="KW-1185">Reference proteome</keyword>
<protein>
    <recommendedName>
        <fullName evidence="2">Small EDRK-rich factor-like N-terminal domain-containing protein</fullName>
    </recommendedName>
</protein>
<dbReference type="Proteomes" id="UP000094526">
    <property type="component" value="Unassembled WGS sequence"/>
</dbReference>
<evidence type="ECO:0000313" key="3">
    <source>
        <dbReference type="EMBL" id="OCT51708.1"/>
    </source>
</evidence>